<evidence type="ECO:0000256" key="1">
    <source>
        <dbReference type="ARBA" id="ARBA00004123"/>
    </source>
</evidence>
<organism evidence="4 5">
    <name type="scientific">Parelaphostrongylus tenuis</name>
    <name type="common">Meningeal worm</name>
    <dbReference type="NCBI Taxonomy" id="148309"/>
    <lineage>
        <taxon>Eukaryota</taxon>
        <taxon>Metazoa</taxon>
        <taxon>Ecdysozoa</taxon>
        <taxon>Nematoda</taxon>
        <taxon>Chromadorea</taxon>
        <taxon>Rhabditida</taxon>
        <taxon>Rhabditina</taxon>
        <taxon>Rhabditomorpha</taxon>
        <taxon>Strongyloidea</taxon>
        <taxon>Metastrongylidae</taxon>
        <taxon>Parelaphostrongylus</taxon>
    </lineage>
</organism>
<proteinExistence type="predicted"/>
<feature type="region of interest" description="Disordered" evidence="3">
    <location>
        <begin position="1"/>
        <end position="25"/>
    </location>
</feature>
<comment type="subcellular location">
    <subcellularLocation>
        <location evidence="1">Nucleus</location>
    </subcellularLocation>
</comment>
<protein>
    <submittedName>
        <fullName evidence="4">Uncharacterized protein</fullName>
    </submittedName>
</protein>
<keyword evidence="2" id="KW-0539">Nucleus</keyword>
<dbReference type="AlphaFoldDB" id="A0AAD5MI62"/>
<dbReference type="GO" id="GO:0001682">
    <property type="term" value="P:tRNA 5'-leader removal"/>
    <property type="evidence" value="ECO:0007669"/>
    <property type="project" value="InterPro"/>
</dbReference>
<evidence type="ECO:0000256" key="2">
    <source>
        <dbReference type="ARBA" id="ARBA00023242"/>
    </source>
</evidence>
<dbReference type="PANTHER" id="PTHR15314">
    <property type="entry name" value="RIBONUCLEASE P PROTEIN SUBUNIT P20"/>
    <property type="match status" value="1"/>
</dbReference>
<dbReference type="EMBL" id="JAHQIW010000662">
    <property type="protein sequence ID" value="KAJ1349417.1"/>
    <property type="molecule type" value="Genomic_DNA"/>
</dbReference>
<keyword evidence="5" id="KW-1185">Reference proteome</keyword>
<name>A0AAD5MI62_PARTN</name>
<dbReference type="GO" id="GO:0000172">
    <property type="term" value="C:ribonuclease MRP complex"/>
    <property type="evidence" value="ECO:0007669"/>
    <property type="project" value="InterPro"/>
</dbReference>
<sequence length="89" mass="10509">MYSGRVDESNYELRRRRPQKPSEIRSGHNHFYVTKKTSIPATVKRIEEMLNNKENEVTDDLFPLSDEFEMGIRHRPLSAIHIHICRAQS</sequence>
<reference evidence="4" key="1">
    <citation type="submission" date="2021-06" db="EMBL/GenBank/DDBJ databases">
        <title>Parelaphostrongylus tenuis whole genome reference sequence.</title>
        <authorList>
            <person name="Garwood T.J."/>
            <person name="Larsen P.A."/>
            <person name="Fountain-Jones N.M."/>
            <person name="Garbe J.R."/>
            <person name="Macchietto M.G."/>
            <person name="Kania S.A."/>
            <person name="Gerhold R.W."/>
            <person name="Richards J.E."/>
            <person name="Wolf T.M."/>
        </authorList>
    </citation>
    <scope>NUCLEOTIDE SEQUENCE</scope>
    <source>
        <strain evidence="4">MNPRO001-30</strain>
        <tissue evidence="4">Meninges</tissue>
    </source>
</reference>
<evidence type="ECO:0000313" key="4">
    <source>
        <dbReference type="EMBL" id="KAJ1349417.1"/>
    </source>
</evidence>
<dbReference type="InterPro" id="IPR014612">
    <property type="entry name" value="Pop7/Rpp20"/>
</dbReference>
<feature type="compositionally biased region" description="Basic and acidic residues" evidence="3">
    <location>
        <begin position="1"/>
        <end position="13"/>
    </location>
</feature>
<dbReference type="PANTHER" id="PTHR15314:SF1">
    <property type="entry name" value="RIBONUCLEASE P PROTEIN SUBUNIT P20"/>
    <property type="match status" value="1"/>
</dbReference>
<evidence type="ECO:0000256" key="3">
    <source>
        <dbReference type="SAM" id="MobiDB-lite"/>
    </source>
</evidence>
<evidence type="ECO:0000313" key="5">
    <source>
        <dbReference type="Proteomes" id="UP001196413"/>
    </source>
</evidence>
<accession>A0AAD5MI62</accession>
<dbReference type="Proteomes" id="UP001196413">
    <property type="component" value="Unassembled WGS sequence"/>
</dbReference>
<gene>
    <name evidence="4" type="ORF">KIN20_004985</name>
</gene>
<comment type="caution">
    <text evidence="4">The sequence shown here is derived from an EMBL/GenBank/DDBJ whole genome shotgun (WGS) entry which is preliminary data.</text>
</comment>
<dbReference type="GO" id="GO:0005655">
    <property type="term" value="C:nucleolar ribonuclease P complex"/>
    <property type="evidence" value="ECO:0007669"/>
    <property type="project" value="InterPro"/>
</dbReference>